<proteinExistence type="predicted"/>
<dbReference type="AlphaFoldDB" id="A0A2P9HR33"/>
<reference evidence="2" key="1">
    <citation type="submission" date="2017-12" db="EMBL/GenBank/DDBJ databases">
        <authorList>
            <person name="Diaz M."/>
        </authorList>
    </citation>
    <scope>NUCLEOTIDE SEQUENCE [LARGE SCALE GENOMIC DNA]</scope>
    <source>
        <strain evidence="2">FI11154</strain>
    </source>
</reference>
<sequence length="51" mass="5993">MLTAGSAFDQRALSPVSINFQRNWQLRQRLCRSQQLLRFVLKFIVDAHCKT</sequence>
<evidence type="ECO:0000313" key="1">
    <source>
        <dbReference type="EMBL" id="SPL66558.1"/>
    </source>
</evidence>
<organism evidence="1 2">
    <name type="scientific">Ochrobactrum soli</name>
    <dbReference type="NCBI Taxonomy" id="2448455"/>
    <lineage>
        <taxon>Bacteria</taxon>
        <taxon>Pseudomonadati</taxon>
        <taxon>Pseudomonadota</taxon>
        <taxon>Alphaproteobacteria</taxon>
        <taxon>Hyphomicrobiales</taxon>
        <taxon>Brucellaceae</taxon>
        <taxon>Brucella/Ochrobactrum group</taxon>
        <taxon>Ochrobactrum</taxon>
    </lineage>
</organism>
<dbReference type="EMBL" id="OOFM01000005">
    <property type="protein sequence ID" value="SPL66558.1"/>
    <property type="molecule type" value="Genomic_DNA"/>
</dbReference>
<protein>
    <submittedName>
        <fullName evidence="1">Uncharacterized protein</fullName>
    </submittedName>
</protein>
<evidence type="ECO:0000313" key="2">
    <source>
        <dbReference type="Proteomes" id="UP000246073"/>
    </source>
</evidence>
<gene>
    <name evidence="1" type="ORF">OHAE_2425</name>
</gene>
<dbReference type="Proteomes" id="UP000246073">
    <property type="component" value="Unassembled WGS sequence"/>
</dbReference>
<name>A0A2P9HR33_9HYPH</name>
<accession>A0A2P9HR33</accession>